<organism evidence="1 2">
    <name type="scientific">Blepharisma stoltei</name>
    <dbReference type="NCBI Taxonomy" id="1481888"/>
    <lineage>
        <taxon>Eukaryota</taxon>
        <taxon>Sar</taxon>
        <taxon>Alveolata</taxon>
        <taxon>Ciliophora</taxon>
        <taxon>Postciliodesmatophora</taxon>
        <taxon>Heterotrichea</taxon>
        <taxon>Heterotrichida</taxon>
        <taxon>Blepharismidae</taxon>
        <taxon>Blepharisma</taxon>
    </lineage>
</organism>
<proteinExistence type="predicted"/>
<dbReference type="InterPro" id="IPR009818">
    <property type="entry name" value="PAM2_motif"/>
</dbReference>
<keyword evidence="2" id="KW-1185">Reference proteome</keyword>
<evidence type="ECO:0000313" key="1">
    <source>
        <dbReference type="EMBL" id="CAG9335468.1"/>
    </source>
</evidence>
<comment type="caution">
    <text evidence="1">The sequence shown here is derived from an EMBL/GenBank/DDBJ whole genome shotgun (WGS) entry which is preliminary data.</text>
</comment>
<dbReference type="EMBL" id="CAJZBQ010000062">
    <property type="protein sequence ID" value="CAG9335468.1"/>
    <property type="molecule type" value="Genomic_DNA"/>
</dbReference>
<dbReference type="Proteomes" id="UP001162131">
    <property type="component" value="Unassembled WGS sequence"/>
</dbReference>
<name>A0AAU9KAH5_9CILI</name>
<protein>
    <submittedName>
        <fullName evidence="1">Uncharacterized protein</fullName>
    </submittedName>
</protein>
<dbReference type="AlphaFoldDB" id="A0AAU9KAH5"/>
<sequence length="207" mass="24279">MIQALTYLFFFSLFLIAYLRSISLKNSSKKRIYTREMFLTYQSSCTEKPNDWQPLKELKPASNQAQIMREPIFKHQRKERNVMNFEEKNKENFISSHKQKQFKKIECNENSTTLKSKTIEASENDYSCLVKQSVKDKNFSQASFYLNEMNRIGIDAKKDLIDSYLEVFNSQRKPLGIIKQTLAEASSNSLRLASLNPNAQEFNPRFK</sequence>
<dbReference type="Pfam" id="PF07145">
    <property type="entry name" value="PAM2"/>
    <property type="match status" value="1"/>
</dbReference>
<reference evidence="1" key="1">
    <citation type="submission" date="2021-09" db="EMBL/GenBank/DDBJ databases">
        <authorList>
            <consortium name="AG Swart"/>
            <person name="Singh M."/>
            <person name="Singh A."/>
            <person name="Seah K."/>
            <person name="Emmerich C."/>
        </authorList>
    </citation>
    <scope>NUCLEOTIDE SEQUENCE</scope>
    <source>
        <strain evidence="1">ATCC30299</strain>
    </source>
</reference>
<evidence type="ECO:0000313" key="2">
    <source>
        <dbReference type="Proteomes" id="UP001162131"/>
    </source>
</evidence>
<gene>
    <name evidence="1" type="ORF">BSTOLATCC_MIC63941</name>
</gene>
<accession>A0AAU9KAH5</accession>